<organism evidence="4 5">
    <name type="scientific">Cystobacter fuscus (strain ATCC 25194 / DSM 2262 / NBRC 100088 / M29)</name>
    <dbReference type="NCBI Taxonomy" id="1242864"/>
    <lineage>
        <taxon>Bacteria</taxon>
        <taxon>Pseudomonadati</taxon>
        <taxon>Myxococcota</taxon>
        <taxon>Myxococcia</taxon>
        <taxon>Myxococcales</taxon>
        <taxon>Cystobacterineae</taxon>
        <taxon>Archangiaceae</taxon>
        <taxon>Cystobacter</taxon>
    </lineage>
</organism>
<evidence type="ECO:0000256" key="2">
    <source>
        <dbReference type="PROSITE-ProRule" id="PRU00703"/>
    </source>
</evidence>
<dbReference type="InterPro" id="IPR000644">
    <property type="entry name" value="CBS_dom"/>
</dbReference>
<evidence type="ECO:0000313" key="5">
    <source>
        <dbReference type="Proteomes" id="UP000011682"/>
    </source>
</evidence>
<evidence type="ECO:0000313" key="4">
    <source>
        <dbReference type="EMBL" id="EPX55395.1"/>
    </source>
</evidence>
<evidence type="ECO:0000256" key="1">
    <source>
        <dbReference type="ARBA" id="ARBA00023122"/>
    </source>
</evidence>
<dbReference type="Proteomes" id="UP000011682">
    <property type="component" value="Unassembled WGS sequence"/>
</dbReference>
<feature type="domain" description="CBS" evidence="3">
    <location>
        <begin position="15"/>
        <end position="73"/>
    </location>
</feature>
<dbReference type="Pfam" id="PF00571">
    <property type="entry name" value="CBS"/>
    <property type="match status" value="2"/>
</dbReference>
<dbReference type="SUPFAM" id="SSF54631">
    <property type="entry name" value="CBS-domain pair"/>
    <property type="match status" value="1"/>
</dbReference>
<protein>
    <submittedName>
        <fullName evidence="4">Signal-transduction protein with CBS domain protein</fullName>
    </submittedName>
</protein>
<gene>
    <name evidence="4" type="ORF">D187_009006</name>
</gene>
<feature type="domain" description="CBS" evidence="3">
    <location>
        <begin position="79"/>
        <end position="134"/>
    </location>
</feature>
<keyword evidence="1 2" id="KW-0129">CBS domain</keyword>
<dbReference type="InterPro" id="IPR046342">
    <property type="entry name" value="CBS_dom_sf"/>
</dbReference>
<proteinExistence type="predicted"/>
<reference evidence="4" key="1">
    <citation type="submission" date="2013-05" db="EMBL/GenBank/DDBJ databases">
        <title>Genome assembly of Cystobacter fuscus DSM 2262.</title>
        <authorList>
            <person name="Sharma G."/>
            <person name="Khatri I."/>
            <person name="Kaur C."/>
            <person name="Mayilraj S."/>
            <person name="Subramanian S."/>
        </authorList>
    </citation>
    <scope>NUCLEOTIDE SEQUENCE [LARGE SCALE GENOMIC DNA]</scope>
    <source>
        <strain evidence="4">DSM 2262</strain>
    </source>
</reference>
<dbReference type="PANTHER" id="PTHR43080">
    <property type="entry name" value="CBS DOMAIN-CONTAINING PROTEIN CBSX3, MITOCHONDRIAL"/>
    <property type="match status" value="1"/>
</dbReference>
<dbReference type="SMART" id="SM00116">
    <property type="entry name" value="CBS"/>
    <property type="match status" value="2"/>
</dbReference>
<dbReference type="EMBL" id="ANAH02000071">
    <property type="protein sequence ID" value="EPX55395.1"/>
    <property type="molecule type" value="Genomic_DNA"/>
</dbReference>
<dbReference type="PROSITE" id="PS51371">
    <property type="entry name" value="CBS"/>
    <property type="match status" value="2"/>
</dbReference>
<sequence>MTNVAEMKGHARQLMTAPVKSVALDTPLSEIALLLADAHIAGTPVTDDEGRVLGIISEPDILNALLADQPLDTTARELMSSPVHTVNEFETTDEVMALFRKHGVHHLPVVREEQLLGIITPADVIRYLARDLDEPPRVG</sequence>
<keyword evidence="5" id="KW-1185">Reference proteome</keyword>
<dbReference type="InterPro" id="IPR051257">
    <property type="entry name" value="Diverse_CBS-Domain"/>
</dbReference>
<dbReference type="Gene3D" id="3.10.580.10">
    <property type="entry name" value="CBS-domain"/>
    <property type="match status" value="1"/>
</dbReference>
<dbReference type="eggNOG" id="COG0517">
    <property type="taxonomic scope" value="Bacteria"/>
</dbReference>
<evidence type="ECO:0000259" key="3">
    <source>
        <dbReference type="PROSITE" id="PS51371"/>
    </source>
</evidence>
<accession>S9NTD3</accession>
<comment type="caution">
    <text evidence="4">The sequence shown here is derived from an EMBL/GenBank/DDBJ whole genome shotgun (WGS) entry which is preliminary data.</text>
</comment>
<dbReference type="AlphaFoldDB" id="S9NTD3"/>
<dbReference type="PANTHER" id="PTHR43080:SF29">
    <property type="entry name" value="OS02G0818000 PROTEIN"/>
    <property type="match status" value="1"/>
</dbReference>
<name>S9NTD3_CYSF2</name>